<dbReference type="PANTHER" id="PTHR31769">
    <property type="entry name" value="OS07G0462200 PROTEIN-RELATED"/>
    <property type="match status" value="1"/>
</dbReference>
<feature type="transmembrane region" description="Helical" evidence="7">
    <location>
        <begin position="56"/>
        <end position="76"/>
    </location>
</feature>
<dbReference type="Pfam" id="PF06749">
    <property type="entry name" value="DUF1218"/>
    <property type="match status" value="1"/>
</dbReference>
<evidence type="ECO:0000256" key="1">
    <source>
        <dbReference type="ARBA" id="ARBA00004127"/>
    </source>
</evidence>
<evidence type="ECO:0000256" key="7">
    <source>
        <dbReference type="SAM" id="Phobius"/>
    </source>
</evidence>
<dbReference type="InterPro" id="IPR052222">
    <property type="entry name" value="DESIGUAL"/>
</dbReference>
<comment type="caution">
    <text evidence="8">The sequence shown here is derived from an EMBL/GenBank/DDBJ whole genome shotgun (WGS) entry which is preliminary data.</text>
</comment>
<dbReference type="GO" id="GO:0012505">
    <property type="term" value="C:endomembrane system"/>
    <property type="evidence" value="ECO:0007669"/>
    <property type="project" value="UniProtKB-SubCell"/>
</dbReference>
<comment type="subcellular location">
    <subcellularLocation>
        <location evidence="1">Endomembrane system</location>
        <topology evidence="1">Multi-pass membrane protein</topology>
    </subcellularLocation>
</comment>
<dbReference type="EMBL" id="JAIWQS010000009">
    <property type="protein sequence ID" value="KAJ8755280.1"/>
    <property type="molecule type" value="Genomic_DNA"/>
</dbReference>
<evidence type="ECO:0000256" key="5">
    <source>
        <dbReference type="ARBA" id="ARBA00023136"/>
    </source>
</evidence>
<evidence type="ECO:0000256" key="2">
    <source>
        <dbReference type="ARBA" id="ARBA00022692"/>
    </source>
</evidence>
<dbReference type="AlphaFoldDB" id="A0AAV8STN2"/>
<comment type="similarity">
    <text evidence="6">Belongs to the DESIGUAL family.</text>
</comment>
<evidence type="ECO:0000256" key="4">
    <source>
        <dbReference type="ARBA" id="ARBA00022989"/>
    </source>
</evidence>
<sequence length="182" mass="19887">MEKPRHGFSLIFAVVVIFLGLSSFVLCIVAEAKKAKKEDVKLDGKWCYVPKSGAFRFGIAALVCMVCAQVIGNLLICRKFRSGDSRQGCKARRPTMAIALLLLSWITFGMSLILLSSVTSMSKRQSYARGWLDHKCYLVKNGVFSGSGVLVLVATIATLGSTILTAKKTQAERDRKIHAQVG</sequence>
<feature type="transmembrane region" description="Helical" evidence="7">
    <location>
        <begin position="142"/>
        <end position="166"/>
    </location>
</feature>
<evidence type="ECO:0000313" key="8">
    <source>
        <dbReference type="EMBL" id="KAJ8755280.1"/>
    </source>
</evidence>
<dbReference type="InterPro" id="IPR009606">
    <property type="entry name" value="DEAL/Modifying_wall_lignin1/2"/>
</dbReference>
<reference evidence="8 9" key="1">
    <citation type="submission" date="2021-09" db="EMBL/GenBank/DDBJ databases">
        <title>Genomic insights and catalytic innovation underlie evolution of tropane alkaloids biosynthesis.</title>
        <authorList>
            <person name="Wang Y.-J."/>
            <person name="Tian T."/>
            <person name="Huang J.-P."/>
            <person name="Huang S.-X."/>
        </authorList>
    </citation>
    <scope>NUCLEOTIDE SEQUENCE [LARGE SCALE GENOMIC DNA]</scope>
    <source>
        <strain evidence="8">KIB-2018</strain>
        <tissue evidence="8">Leaf</tissue>
    </source>
</reference>
<evidence type="ECO:0000256" key="3">
    <source>
        <dbReference type="ARBA" id="ARBA00022729"/>
    </source>
</evidence>
<keyword evidence="9" id="KW-1185">Reference proteome</keyword>
<evidence type="ECO:0000313" key="9">
    <source>
        <dbReference type="Proteomes" id="UP001159364"/>
    </source>
</evidence>
<proteinExistence type="inferred from homology"/>
<name>A0AAV8STN2_9ROSI</name>
<gene>
    <name evidence="8" type="ORF">K2173_019078</name>
</gene>
<organism evidence="8 9">
    <name type="scientific">Erythroxylum novogranatense</name>
    <dbReference type="NCBI Taxonomy" id="1862640"/>
    <lineage>
        <taxon>Eukaryota</taxon>
        <taxon>Viridiplantae</taxon>
        <taxon>Streptophyta</taxon>
        <taxon>Embryophyta</taxon>
        <taxon>Tracheophyta</taxon>
        <taxon>Spermatophyta</taxon>
        <taxon>Magnoliopsida</taxon>
        <taxon>eudicotyledons</taxon>
        <taxon>Gunneridae</taxon>
        <taxon>Pentapetalae</taxon>
        <taxon>rosids</taxon>
        <taxon>fabids</taxon>
        <taxon>Malpighiales</taxon>
        <taxon>Erythroxylaceae</taxon>
        <taxon>Erythroxylum</taxon>
    </lineage>
</organism>
<dbReference type="Proteomes" id="UP001159364">
    <property type="component" value="Linkage Group LG09"/>
</dbReference>
<keyword evidence="4 7" id="KW-1133">Transmembrane helix</keyword>
<feature type="transmembrane region" description="Helical" evidence="7">
    <location>
        <begin position="97"/>
        <end position="122"/>
    </location>
</feature>
<keyword evidence="2 7" id="KW-0812">Transmembrane</keyword>
<evidence type="ECO:0000256" key="6">
    <source>
        <dbReference type="ARBA" id="ARBA00029467"/>
    </source>
</evidence>
<accession>A0AAV8STN2</accession>
<keyword evidence="3" id="KW-0732">Signal</keyword>
<protein>
    <submittedName>
        <fullName evidence="8">Uncharacterized protein</fullName>
    </submittedName>
</protein>
<keyword evidence="5 7" id="KW-0472">Membrane</keyword>